<proteinExistence type="predicted"/>
<protein>
    <submittedName>
        <fullName evidence="1">NiFe hydrogenase</fullName>
    </submittedName>
</protein>
<accession>A0ABT0KXA6</accession>
<keyword evidence="2" id="KW-1185">Reference proteome</keyword>
<dbReference type="RefSeq" id="WP_188839760.1">
    <property type="nucleotide sequence ID" value="NZ_BMOT01000001.1"/>
</dbReference>
<name>A0ABT0KXA6_9GAMM</name>
<dbReference type="EMBL" id="JAKILK010000001">
    <property type="protein sequence ID" value="MCL1116073.1"/>
    <property type="molecule type" value="Genomic_DNA"/>
</dbReference>
<gene>
    <name evidence="1" type="ORF">L2689_02290</name>
</gene>
<comment type="caution">
    <text evidence="1">The sequence shown here is derived from an EMBL/GenBank/DDBJ whole genome shotgun (WGS) entry which is preliminary data.</text>
</comment>
<evidence type="ECO:0000313" key="1">
    <source>
        <dbReference type="EMBL" id="MCL1116073.1"/>
    </source>
</evidence>
<dbReference type="Proteomes" id="UP001203212">
    <property type="component" value="Unassembled WGS sequence"/>
</dbReference>
<evidence type="ECO:0000313" key="2">
    <source>
        <dbReference type="Proteomes" id="UP001203212"/>
    </source>
</evidence>
<reference evidence="1 2" key="1">
    <citation type="submission" date="2022-01" db="EMBL/GenBank/DDBJ databases">
        <title>Whole genome-based taxonomy of the Shewanellaceae.</title>
        <authorList>
            <person name="Martin-Rodriguez A.J."/>
        </authorList>
    </citation>
    <scope>NUCLEOTIDE SEQUENCE [LARGE SCALE GENOMIC DNA]</scope>
    <source>
        <strain evidence="1 2">JCM 17801</strain>
    </source>
</reference>
<organism evidence="1 2">
    <name type="scientific">Shewanella aestuarii</name>
    <dbReference type="NCBI Taxonomy" id="1028752"/>
    <lineage>
        <taxon>Bacteria</taxon>
        <taxon>Pseudomonadati</taxon>
        <taxon>Pseudomonadota</taxon>
        <taxon>Gammaproteobacteria</taxon>
        <taxon>Alteromonadales</taxon>
        <taxon>Shewanellaceae</taxon>
        <taxon>Shewanella</taxon>
    </lineage>
</organism>
<sequence length="627" mass="70626">MKHFIQFEFICLKSVPLYEHLCQQYALDTALSINFGIITDEQQHIHYIIEACAEQAELEQLADKIAADFLLSVWLVDTNIQRMSEPQFPISATQRKTDAAPLLFCQHCQPLFGDNQSPQFGKINLVCHHCHGETKLTAAQQGLTQHDIHALVDTLLPKGTLALNSEALMLSIKEPLQPVINQNQASYVRPHILICNPNTLNAQLTVNDYQILALSSIEKPILTLASCDKQHSLENCTHAVRYDVQFAYNRLLQVICERLRQKGINWVYLSPLTDFSNSNPELRLARVNQQWIEIGKTSTTEVDIATPCLHQQSRFSNSTRQYIAEDKSTSNRLPHQVHLSCAPQQHTDFESLSSEPITHKNMEQHLGYRALLGSLSNYSDKPKHAAVLYFSQQQISEIATIDGQSQFECFFKFAEIPQNGYEICHQLLSSKQAPLLVKYKQQFPKSYLRLLDLKLHNETANLSSLLTVAAIIIGCPVNENAQHAVHQQLLDGIISSAECYRGNNAPRIDFPLIKGEAVRSLNWCKTLGTLMSFKIAGEEDKAKLAYGFFDSFADFLSNWLEHLDQNIGIKQIVLAGTEFSYPPLAKQIQLRIGKNFPLTVNPQLDLEGANIAIGGLLLPIRRRGNHA</sequence>